<dbReference type="Proteomes" id="UP001597138">
    <property type="component" value="Unassembled WGS sequence"/>
</dbReference>
<protein>
    <submittedName>
        <fullName evidence="1">Uncharacterized protein</fullName>
    </submittedName>
</protein>
<organism evidence="1 2">
    <name type="scientific">Flavobacterium artemisiae</name>
    <dbReference type="NCBI Taxonomy" id="2126556"/>
    <lineage>
        <taxon>Bacteria</taxon>
        <taxon>Pseudomonadati</taxon>
        <taxon>Bacteroidota</taxon>
        <taxon>Flavobacteriia</taxon>
        <taxon>Flavobacteriales</taxon>
        <taxon>Flavobacteriaceae</taxon>
        <taxon>Flavobacterium</taxon>
    </lineage>
</organism>
<proteinExistence type="predicted"/>
<keyword evidence="2" id="KW-1185">Reference proteome</keyword>
<sequence length="213" mass="25280">MKIKGSWCFDLNDNRENNILLLKEILSILFEDEILIPEFIVNEKSADIKLRSNNFEGIFEELIAASDYISERIYGRTIIYNNLNKMEYNRIIEIEYRLYDGLLFSMSTYSDIWLPMVSDTESHTFNWNLENYNCNYFRLNAILQKIDRIVNWSYTTKFEKDNMPYGLLQAGYHLFLSPEVITREFHKNPNPDFDLTKYLEEINSTISLIDSGI</sequence>
<accession>A0ABW4HM32</accession>
<dbReference type="EMBL" id="JBHUDZ010000018">
    <property type="protein sequence ID" value="MFD1605914.1"/>
    <property type="molecule type" value="Genomic_DNA"/>
</dbReference>
<name>A0ABW4HM32_9FLAO</name>
<gene>
    <name evidence="1" type="ORF">ACFSC2_24460</name>
</gene>
<comment type="caution">
    <text evidence="1">The sequence shown here is derived from an EMBL/GenBank/DDBJ whole genome shotgun (WGS) entry which is preliminary data.</text>
</comment>
<dbReference type="RefSeq" id="WP_379813725.1">
    <property type="nucleotide sequence ID" value="NZ_JBHUDZ010000018.1"/>
</dbReference>
<evidence type="ECO:0000313" key="2">
    <source>
        <dbReference type="Proteomes" id="UP001597138"/>
    </source>
</evidence>
<reference evidence="2" key="1">
    <citation type="journal article" date="2019" name="Int. J. Syst. Evol. Microbiol.">
        <title>The Global Catalogue of Microorganisms (GCM) 10K type strain sequencing project: providing services to taxonomists for standard genome sequencing and annotation.</title>
        <authorList>
            <consortium name="The Broad Institute Genomics Platform"/>
            <consortium name="The Broad Institute Genome Sequencing Center for Infectious Disease"/>
            <person name="Wu L."/>
            <person name="Ma J."/>
        </authorList>
    </citation>
    <scope>NUCLEOTIDE SEQUENCE [LARGE SCALE GENOMIC DNA]</scope>
    <source>
        <strain evidence="2">CCUG 70865</strain>
    </source>
</reference>
<evidence type="ECO:0000313" key="1">
    <source>
        <dbReference type="EMBL" id="MFD1605914.1"/>
    </source>
</evidence>